<evidence type="ECO:0000256" key="3">
    <source>
        <dbReference type="ARBA" id="ARBA00023043"/>
    </source>
</evidence>
<evidence type="ECO:0000256" key="2">
    <source>
        <dbReference type="ARBA" id="ARBA00022737"/>
    </source>
</evidence>
<dbReference type="AlphaFoldDB" id="A0A835YKR7"/>
<keyword evidence="7" id="KW-1185">Reference proteome</keyword>
<gene>
    <name evidence="6" type="ORF">HYH03_001949</name>
</gene>
<evidence type="ECO:0000259" key="5">
    <source>
        <dbReference type="PROSITE" id="PS50097"/>
    </source>
</evidence>
<keyword evidence="3" id="KW-0040">ANK repeat</keyword>
<dbReference type="InterPro" id="IPR000210">
    <property type="entry name" value="BTB/POZ_dom"/>
</dbReference>
<dbReference type="InterPro" id="IPR044515">
    <property type="entry name" value="ABTB1"/>
</dbReference>
<dbReference type="SMART" id="SM00225">
    <property type="entry name" value="BTB"/>
    <property type="match status" value="1"/>
</dbReference>
<accession>A0A835YKR7</accession>
<feature type="domain" description="BTB" evidence="5">
    <location>
        <begin position="389"/>
        <end position="456"/>
    </location>
</feature>
<dbReference type="Pfam" id="PF00651">
    <property type="entry name" value="BTB"/>
    <property type="match status" value="1"/>
</dbReference>
<keyword evidence="2" id="KW-0677">Repeat</keyword>
<evidence type="ECO:0000313" key="6">
    <source>
        <dbReference type="EMBL" id="KAG2500375.1"/>
    </source>
</evidence>
<dbReference type="Proteomes" id="UP000612055">
    <property type="component" value="Unassembled WGS sequence"/>
</dbReference>
<dbReference type="EMBL" id="JAEHOE010000004">
    <property type="protein sequence ID" value="KAG2500375.1"/>
    <property type="molecule type" value="Genomic_DNA"/>
</dbReference>
<dbReference type="Gene3D" id="3.30.710.10">
    <property type="entry name" value="Potassium Channel Kv1.1, Chain A"/>
    <property type="match status" value="1"/>
</dbReference>
<feature type="region of interest" description="Disordered" evidence="4">
    <location>
        <begin position="142"/>
        <end position="175"/>
    </location>
</feature>
<dbReference type="PANTHER" id="PTHR46231">
    <property type="entry name" value="ANKYRIN REPEAT AND BTB/POZ DOMAIN-CONTAINING PROTEIN 1"/>
    <property type="match status" value="1"/>
</dbReference>
<dbReference type="Gene3D" id="2.120.10.30">
    <property type="entry name" value="TolB, C-terminal domain"/>
    <property type="match status" value="1"/>
</dbReference>
<dbReference type="CDD" id="cd18186">
    <property type="entry name" value="BTB_POZ_ZBTB_KLHL-like"/>
    <property type="match status" value="1"/>
</dbReference>
<dbReference type="PANTHER" id="PTHR46231:SF1">
    <property type="entry name" value="ANKYRIN REPEAT AND BTB_POZ DOMAIN-CONTAINING PROTEIN 1"/>
    <property type="match status" value="1"/>
</dbReference>
<comment type="caution">
    <text evidence="6">The sequence shown here is derived from an EMBL/GenBank/DDBJ whole genome shotgun (WGS) entry which is preliminary data.</text>
</comment>
<sequence>MDSSPHGGLELGSAPLQLFSGDQQSRRPYKLPPACFHSDPIVDPYSGLCFFIAGHAVALLATDDTGPTGVGTASDAGPGSARVHPLVGSVPDKGDRDGLGADARLNDPWYLCSDGRGSLYCGSGEAGDKVVRLQLPPACQLSKRGAGSTGSGPACRPPHSSAASGGGSSSEQRAAAVAALTGPHAQRVRATTLRFRVPSRLRGLAHVPSSTIFGGGFGSGPSGSLVLATHTALYRLPLGGQGGGSEGGAGAGAGAGALAAPVLLAGREGGQGDTDGRGGAARFREIGGVVADAEGVVYVADASRASTALRRVAPDGTVTTLGTVDGQLSRPSFLPNGCLALCCRNPSSLLVLDLGLKPARNRPPSSAPAGPPCRTLHADMDALLEGPLSDLTLVVGDRRFPVHRLILIARCDYFRSQLEGGFADGAAAELSLPDADPAAFELLLRFVYTGAVDIPAALAPAVAELADRLLLPELCSDAQAVVLSDVAPDTVVDTLLWAERLGGSFPGLLSSLKAWAVDHYEEVRREAGESLRRLMVQSPDMALELTDGLLAKRQRIV</sequence>
<feature type="region of interest" description="Disordered" evidence="4">
    <location>
        <begin position="69"/>
        <end position="100"/>
    </location>
</feature>
<organism evidence="6 7">
    <name type="scientific">Edaphochlamys debaryana</name>
    <dbReference type="NCBI Taxonomy" id="47281"/>
    <lineage>
        <taxon>Eukaryota</taxon>
        <taxon>Viridiplantae</taxon>
        <taxon>Chlorophyta</taxon>
        <taxon>core chlorophytes</taxon>
        <taxon>Chlorophyceae</taxon>
        <taxon>CS clade</taxon>
        <taxon>Chlamydomonadales</taxon>
        <taxon>Chlamydomonadales incertae sedis</taxon>
        <taxon>Edaphochlamys</taxon>
    </lineage>
</organism>
<reference evidence="6" key="1">
    <citation type="journal article" date="2020" name="bioRxiv">
        <title>Comparative genomics of Chlamydomonas.</title>
        <authorList>
            <person name="Craig R.J."/>
            <person name="Hasan A.R."/>
            <person name="Ness R.W."/>
            <person name="Keightley P.D."/>
        </authorList>
    </citation>
    <scope>NUCLEOTIDE SEQUENCE</scope>
    <source>
        <strain evidence="6">CCAP 11/70</strain>
    </source>
</reference>
<dbReference type="SUPFAM" id="SSF54695">
    <property type="entry name" value="POZ domain"/>
    <property type="match status" value="1"/>
</dbReference>
<comment type="pathway">
    <text evidence="1">Protein modification; protein ubiquitination.</text>
</comment>
<protein>
    <recommendedName>
        <fullName evidence="5">BTB domain-containing protein</fullName>
    </recommendedName>
</protein>
<evidence type="ECO:0000256" key="1">
    <source>
        <dbReference type="ARBA" id="ARBA00004906"/>
    </source>
</evidence>
<dbReference type="InterPro" id="IPR011333">
    <property type="entry name" value="SKP1/BTB/POZ_sf"/>
</dbReference>
<dbReference type="OrthoDB" id="6359816at2759"/>
<evidence type="ECO:0000256" key="4">
    <source>
        <dbReference type="SAM" id="MobiDB-lite"/>
    </source>
</evidence>
<dbReference type="PROSITE" id="PS50097">
    <property type="entry name" value="BTB"/>
    <property type="match status" value="1"/>
</dbReference>
<dbReference type="GO" id="GO:0000151">
    <property type="term" value="C:ubiquitin ligase complex"/>
    <property type="evidence" value="ECO:0007669"/>
    <property type="project" value="TreeGrafter"/>
</dbReference>
<dbReference type="GO" id="GO:0005737">
    <property type="term" value="C:cytoplasm"/>
    <property type="evidence" value="ECO:0007669"/>
    <property type="project" value="TreeGrafter"/>
</dbReference>
<dbReference type="InterPro" id="IPR011042">
    <property type="entry name" value="6-blade_b-propeller_TolB-like"/>
</dbReference>
<proteinExistence type="predicted"/>
<name>A0A835YKR7_9CHLO</name>
<evidence type="ECO:0000313" key="7">
    <source>
        <dbReference type="Proteomes" id="UP000612055"/>
    </source>
</evidence>